<dbReference type="EMBL" id="MNCJ02000324">
    <property type="protein sequence ID" value="KAF5790751.1"/>
    <property type="molecule type" value="Genomic_DNA"/>
</dbReference>
<protein>
    <submittedName>
        <fullName evidence="1">Uncharacterized protein</fullName>
    </submittedName>
</protein>
<accession>A0A9K3I5R7</accession>
<comment type="caution">
    <text evidence="1">The sequence shown here is derived from an EMBL/GenBank/DDBJ whole genome shotgun (WGS) entry which is preliminary data.</text>
</comment>
<keyword evidence="2" id="KW-1185">Reference proteome</keyword>
<sequence length="56" mass="6408">MMNIHKSKSCKISNTTSYFRRKTEIDISNHNSRGSIRTYLVVGACDWDLGQSNTLE</sequence>
<reference evidence="1" key="1">
    <citation type="journal article" date="2017" name="Nature">
        <title>The sunflower genome provides insights into oil metabolism, flowering and Asterid evolution.</title>
        <authorList>
            <person name="Badouin H."/>
            <person name="Gouzy J."/>
            <person name="Grassa C.J."/>
            <person name="Murat F."/>
            <person name="Staton S.E."/>
            <person name="Cottret L."/>
            <person name="Lelandais-Briere C."/>
            <person name="Owens G.L."/>
            <person name="Carrere S."/>
            <person name="Mayjonade B."/>
            <person name="Legrand L."/>
            <person name="Gill N."/>
            <person name="Kane N.C."/>
            <person name="Bowers J.E."/>
            <person name="Hubner S."/>
            <person name="Bellec A."/>
            <person name="Berard A."/>
            <person name="Berges H."/>
            <person name="Blanchet N."/>
            <person name="Boniface M.C."/>
            <person name="Brunel D."/>
            <person name="Catrice O."/>
            <person name="Chaidir N."/>
            <person name="Claudel C."/>
            <person name="Donnadieu C."/>
            <person name="Faraut T."/>
            <person name="Fievet G."/>
            <person name="Helmstetter N."/>
            <person name="King M."/>
            <person name="Knapp S.J."/>
            <person name="Lai Z."/>
            <person name="Le Paslier M.C."/>
            <person name="Lippi Y."/>
            <person name="Lorenzon L."/>
            <person name="Mandel J.R."/>
            <person name="Marage G."/>
            <person name="Marchand G."/>
            <person name="Marquand E."/>
            <person name="Bret-Mestries E."/>
            <person name="Morien E."/>
            <person name="Nambeesan S."/>
            <person name="Nguyen T."/>
            <person name="Pegot-Espagnet P."/>
            <person name="Pouilly N."/>
            <person name="Raftis F."/>
            <person name="Sallet E."/>
            <person name="Schiex T."/>
            <person name="Thomas J."/>
            <person name="Vandecasteele C."/>
            <person name="Vares D."/>
            <person name="Vear F."/>
            <person name="Vautrin S."/>
            <person name="Crespi M."/>
            <person name="Mangin B."/>
            <person name="Burke J.M."/>
            <person name="Salse J."/>
            <person name="Munos S."/>
            <person name="Vincourt P."/>
            <person name="Rieseberg L.H."/>
            <person name="Langlade N.B."/>
        </authorList>
    </citation>
    <scope>NUCLEOTIDE SEQUENCE</scope>
    <source>
        <tissue evidence="1">Leaves</tissue>
    </source>
</reference>
<organism evidence="1 2">
    <name type="scientific">Helianthus annuus</name>
    <name type="common">Common sunflower</name>
    <dbReference type="NCBI Taxonomy" id="4232"/>
    <lineage>
        <taxon>Eukaryota</taxon>
        <taxon>Viridiplantae</taxon>
        <taxon>Streptophyta</taxon>
        <taxon>Embryophyta</taxon>
        <taxon>Tracheophyta</taxon>
        <taxon>Spermatophyta</taxon>
        <taxon>Magnoliopsida</taxon>
        <taxon>eudicotyledons</taxon>
        <taxon>Gunneridae</taxon>
        <taxon>Pentapetalae</taxon>
        <taxon>asterids</taxon>
        <taxon>campanulids</taxon>
        <taxon>Asterales</taxon>
        <taxon>Asteraceae</taxon>
        <taxon>Asteroideae</taxon>
        <taxon>Heliantheae alliance</taxon>
        <taxon>Heliantheae</taxon>
        <taxon>Helianthus</taxon>
    </lineage>
</organism>
<dbReference type="Gramene" id="mRNA:HanXRQr2_Chr09g0386851">
    <property type="protein sequence ID" value="CDS:HanXRQr2_Chr09g0386851.1"/>
    <property type="gene ID" value="HanXRQr2_Chr09g0386851"/>
</dbReference>
<dbReference type="AlphaFoldDB" id="A0A9K3I5R7"/>
<proteinExistence type="predicted"/>
<evidence type="ECO:0000313" key="1">
    <source>
        <dbReference type="EMBL" id="KAF5790751.1"/>
    </source>
</evidence>
<dbReference type="Proteomes" id="UP000215914">
    <property type="component" value="Unassembled WGS sequence"/>
</dbReference>
<name>A0A9K3I5R7_HELAN</name>
<gene>
    <name evidence="1" type="ORF">HanXRQr2_Chr09g0386851</name>
</gene>
<reference evidence="1" key="2">
    <citation type="submission" date="2020-06" db="EMBL/GenBank/DDBJ databases">
        <title>Helianthus annuus Genome sequencing and assembly Release 2.</title>
        <authorList>
            <person name="Gouzy J."/>
            <person name="Langlade N."/>
            <person name="Munos S."/>
        </authorList>
    </citation>
    <scope>NUCLEOTIDE SEQUENCE</scope>
    <source>
        <tissue evidence="1">Leaves</tissue>
    </source>
</reference>
<evidence type="ECO:0000313" key="2">
    <source>
        <dbReference type="Proteomes" id="UP000215914"/>
    </source>
</evidence>